<evidence type="ECO:0000259" key="11">
    <source>
        <dbReference type="Pfam" id="PF02542"/>
    </source>
</evidence>
<evidence type="ECO:0000256" key="7">
    <source>
        <dbReference type="ARBA" id="ARBA00023229"/>
    </source>
</evidence>
<proteinExistence type="inferred from homology"/>
<protein>
    <recommendedName>
        <fullName evidence="5 9">2-C-methyl-D-erythritol 2,4-cyclodiphosphate synthase</fullName>
        <shortName evidence="9">MECDP-synthase</shortName>
        <shortName evidence="9">MECPP-synthase</shortName>
        <shortName evidence="9">MECPS</shortName>
        <ecNumber evidence="5 9">4.6.1.12</ecNumber>
    </recommendedName>
</protein>
<feature type="binding site" evidence="9">
    <location>
        <begin position="34"/>
        <end position="35"/>
    </location>
    <ligand>
        <name>4-CDP-2-C-methyl-D-erythritol 2-phosphate</name>
        <dbReference type="ChEBI" id="CHEBI:57919"/>
    </ligand>
</feature>
<keyword evidence="7 9" id="KW-0414">Isoprene biosynthesis</keyword>
<evidence type="ECO:0000256" key="5">
    <source>
        <dbReference type="ARBA" id="ARBA00012579"/>
    </source>
</evidence>
<dbReference type="HAMAP" id="MF_00107">
    <property type="entry name" value="IspF"/>
    <property type="match status" value="1"/>
</dbReference>
<evidence type="ECO:0000313" key="13">
    <source>
        <dbReference type="Proteomes" id="UP001500631"/>
    </source>
</evidence>
<dbReference type="PANTHER" id="PTHR43181">
    <property type="entry name" value="2-C-METHYL-D-ERYTHRITOL 2,4-CYCLODIPHOSPHATE SYNTHASE, CHLOROPLASTIC"/>
    <property type="match status" value="1"/>
</dbReference>
<feature type="binding site" evidence="9">
    <location>
        <begin position="61"/>
        <end position="65"/>
    </location>
    <ligand>
        <name>4-CDP-2-C-methyl-D-erythritol 2-phosphate</name>
        <dbReference type="ChEBI" id="CHEBI:57919"/>
    </ligand>
</feature>
<dbReference type="Pfam" id="PF02542">
    <property type="entry name" value="YgbB"/>
    <property type="match status" value="1"/>
</dbReference>
<dbReference type="InterPro" id="IPR003526">
    <property type="entry name" value="MECDP_synthase"/>
</dbReference>
<dbReference type="InterPro" id="IPR036571">
    <property type="entry name" value="MECDP_synthase_sf"/>
</dbReference>
<organism evidence="12 13">
    <name type="scientific">Wohlfahrtiimonas larvae</name>
    <dbReference type="NCBI Taxonomy" id="1157986"/>
    <lineage>
        <taxon>Bacteria</taxon>
        <taxon>Pseudomonadati</taxon>
        <taxon>Pseudomonadota</taxon>
        <taxon>Gammaproteobacteria</taxon>
        <taxon>Cardiobacteriales</taxon>
        <taxon>Ignatzschineriaceae</taxon>
        <taxon>Wohlfahrtiimonas</taxon>
    </lineage>
</organism>
<feature type="site" description="Transition state stabilizer" evidence="9">
    <location>
        <position position="34"/>
    </location>
</feature>
<dbReference type="InterPro" id="IPR020555">
    <property type="entry name" value="MECDP_synthase_CS"/>
</dbReference>
<feature type="binding site" evidence="9">
    <location>
        <position position="42"/>
    </location>
    <ligand>
        <name>a divalent metal cation</name>
        <dbReference type="ChEBI" id="CHEBI:60240"/>
    </ligand>
</feature>
<evidence type="ECO:0000256" key="4">
    <source>
        <dbReference type="ARBA" id="ARBA00011233"/>
    </source>
</evidence>
<evidence type="ECO:0000256" key="9">
    <source>
        <dbReference type="HAMAP-Rule" id="MF_00107"/>
    </source>
</evidence>
<comment type="cofactor">
    <cofactor evidence="9">
        <name>a divalent metal cation</name>
        <dbReference type="ChEBI" id="CHEBI:60240"/>
    </cofactor>
    <text evidence="9">Binds 1 divalent metal cation per subunit.</text>
</comment>
<dbReference type="CDD" id="cd00554">
    <property type="entry name" value="MECDP_synthase"/>
    <property type="match status" value="1"/>
</dbReference>
<accession>A0ABP9MF31</accession>
<dbReference type="EMBL" id="BAABKE010000001">
    <property type="protein sequence ID" value="GAA5093529.1"/>
    <property type="molecule type" value="Genomic_DNA"/>
</dbReference>
<reference evidence="13" key="1">
    <citation type="journal article" date="2019" name="Int. J. Syst. Evol. Microbiol.">
        <title>The Global Catalogue of Microorganisms (GCM) 10K type strain sequencing project: providing services to taxonomists for standard genome sequencing and annotation.</title>
        <authorList>
            <consortium name="The Broad Institute Genomics Platform"/>
            <consortium name="The Broad Institute Genome Sequencing Center for Infectious Disease"/>
            <person name="Wu L."/>
            <person name="Ma J."/>
        </authorList>
    </citation>
    <scope>NUCLEOTIDE SEQUENCE [LARGE SCALE GENOMIC DNA]</scope>
    <source>
        <strain evidence="13">JCM 18424</strain>
    </source>
</reference>
<feature type="binding site" evidence="9">
    <location>
        <position position="142"/>
    </location>
    <ligand>
        <name>4-CDP-2-C-methyl-D-erythritol 2-phosphate</name>
        <dbReference type="ChEBI" id="CHEBI:57919"/>
    </ligand>
</feature>
<feature type="binding site" evidence="9">
    <location>
        <position position="10"/>
    </location>
    <ligand>
        <name>a divalent metal cation</name>
        <dbReference type="ChEBI" id="CHEBI:60240"/>
    </ligand>
</feature>
<comment type="function">
    <text evidence="9">Involved in the biosynthesis of isopentenyl diphosphate (IPP) and dimethylallyl diphosphate (DMAPP), two major building blocks of isoprenoid compounds. Catalyzes the conversion of 4-diphosphocytidyl-2-C-methyl-D-erythritol 2-phosphate (CDP-ME2P) to 2-C-methyl-D-erythritol 2,4-cyclodiphosphate (ME-CPP) with a corresponding release of cytidine 5-monophosphate (CMP).</text>
</comment>
<evidence type="ECO:0000256" key="3">
    <source>
        <dbReference type="ARBA" id="ARBA00008480"/>
    </source>
</evidence>
<comment type="caution">
    <text evidence="12">The sequence shown here is derived from an EMBL/GenBank/DDBJ whole genome shotgun (WGS) entry which is preliminary data.</text>
</comment>
<dbReference type="SUPFAM" id="SSF69765">
    <property type="entry name" value="IpsF-like"/>
    <property type="match status" value="1"/>
</dbReference>
<evidence type="ECO:0000256" key="2">
    <source>
        <dbReference type="ARBA" id="ARBA00004709"/>
    </source>
</evidence>
<feature type="binding site" evidence="9">
    <location>
        <position position="139"/>
    </location>
    <ligand>
        <name>4-CDP-2-C-methyl-D-erythritol 2-phosphate</name>
        <dbReference type="ChEBI" id="CHEBI:57919"/>
    </ligand>
</feature>
<dbReference type="Proteomes" id="UP001500631">
    <property type="component" value="Unassembled WGS sequence"/>
</dbReference>
<comment type="pathway">
    <text evidence="2 9">Isoprenoid biosynthesis; isopentenyl diphosphate biosynthesis via DXP pathway; isopentenyl diphosphate from 1-deoxy-D-xylulose 5-phosphate: step 4/6.</text>
</comment>
<sequence>MRIGIGFDVHTFKEGDYVMLAGEKIPYTKSFLAHSDGDVVLHALTDAILGAAKCGDIGMLFPDTDPAYKNADSVILLQKAYEKVQAKGYTIGNIDITVMAERPKLMPHKEKMALNIAKALNIHEDDVNVKATTMEKLGFVGREEGIAAQAIVLLKAIQE</sequence>
<keyword evidence="8 9" id="KW-0456">Lyase</keyword>
<feature type="binding site" evidence="9">
    <location>
        <begin position="56"/>
        <end position="58"/>
    </location>
    <ligand>
        <name>4-CDP-2-C-methyl-D-erythritol 2-phosphate</name>
        <dbReference type="ChEBI" id="CHEBI:57919"/>
    </ligand>
</feature>
<dbReference type="PROSITE" id="PS01350">
    <property type="entry name" value="ISPF"/>
    <property type="match status" value="1"/>
</dbReference>
<keyword evidence="13" id="KW-1185">Reference proteome</keyword>
<dbReference type="EC" id="4.6.1.12" evidence="5 9"/>
<feature type="binding site" evidence="9">
    <location>
        <begin position="132"/>
        <end position="135"/>
    </location>
    <ligand>
        <name>4-CDP-2-C-methyl-D-erythritol 2-phosphate</name>
        <dbReference type="ChEBI" id="CHEBI:57919"/>
    </ligand>
</feature>
<dbReference type="PANTHER" id="PTHR43181:SF1">
    <property type="entry name" value="2-C-METHYL-D-ERYTHRITOL 2,4-CYCLODIPHOSPHATE SYNTHASE, CHLOROPLASTIC"/>
    <property type="match status" value="1"/>
</dbReference>
<comment type="subunit">
    <text evidence="4 9">Homotrimer.</text>
</comment>
<gene>
    <name evidence="9 12" type="primary">ispF</name>
    <name evidence="12" type="ORF">GCM10023338_00660</name>
</gene>
<comment type="caution">
    <text evidence="9">Lacks conserved residue(s) required for the propagation of feature annotation.</text>
</comment>
<feature type="binding site" evidence="9">
    <location>
        <position position="8"/>
    </location>
    <ligand>
        <name>a divalent metal cation</name>
        <dbReference type="ChEBI" id="CHEBI:60240"/>
    </ligand>
</feature>
<comment type="similarity">
    <text evidence="3 9 10">Belongs to the IspF family.</text>
</comment>
<feature type="binding site" evidence="9">
    <location>
        <begin position="8"/>
        <end position="10"/>
    </location>
    <ligand>
        <name>4-CDP-2-C-methyl-D-erythritol 2-phosphate</name>
        <dbReference type="ChEBI" id="CHEBI:57919"/>
    </ligand>
</feature>
<evidence type="ECO:0000256" key="8">
    <source>
        <dbReference type="ARBA" id="ARBA00023239"/>
    </source>
</evidence>
<evidence type="ECO:0000313" key="12">
    <source>
        <dbReference type="EMBL" id="GAA5093529.1"/>
    </source>
</evidence>
<name>A0ABP9MF31_9GAMM</name>
<feature type="domain" description="2-C-methyl-D-erythritol 2,4-cyclodiphosphate synthase" evidence="11">
    <location>
        <begin position="1"/>
        <end position="154"/>
    </location>
</feature>
<dbReference type="NCBIfam" id="TIGR00151">
    <property type="entry name" value="ispF"/>
    <property type="match status" value="1"/>
</dbReference>
<evidence type="ECO:0000256" key="10">
    <source>
        <dbReference type="RuleBase" id="RU004395"/>
    </source>
</evidence>
<evidence type="ECO:0000256" key="1">
    <source>
        <dbReference type="ARBA" id="ARBA00000200"/>
    </source>
</evidence>
<dbReference type="RefSeq" id="WP_077926041.1">
    <property type="nucleotide sequence ID" value="NZ_BAABKE010000001.1"/>
</dbReference>
<comment type="catalytic activity">
    <reaction evidence="1 9 10">
        <text>4-CDP-2-C-methyl-D-erythritol 2-phosphate = 2-C-methyl-D-erythritol 2,4-cyclic diphosphate + CMP</text>
        <dbReference type="Rhea" id="RHEA:23864"/>
        <dbReference type="ChEBI" id="CHEBI:57919"/>
        <dbReference type="ChEBI" id="CHEBI:58483"/>
        <dbReference type="ChEBI" id="CHEBI:60377"/>
        <dbReference type="EC" id="4.6.1.12"/>
    </reaction>
</comment>
<evidence type="ECO:0000256" key="6">
    <source>
        <dbReference type="ARBA" id="ARBA00022723"/>
    </source>
</evidence>
<keyword evidence="6 9" id="KW-0479">Metal-binding</keyword>
<feature type="site" description="Transition state stabilizer" evidence="9">
    <location>
        <position position="133"/>
    </location>
</feature>
<dbReference type="Gene3D" id="3.30.1330.50">
    <property type="entry name" value="2-C-methyl-D-erythritol 2,4-cyclodiphosphate synthase"/>
    <property type="match status" value="1"/>
</dbReference>